<organism evidence="1 2">
    <name type="scientific">Myxococcus xanthus</name>
    <dbReference type="NCBI Taxonomy" id="34"/>
    <lineage>
        <taxon>Bacteria</taxon>
        <taxon>Pseudomonadati</taxon>
        <taxon>Myxococcota</taxon>
        <taxon>Myxococcia</taxon>
        <taxon>Myxococcales</taxon>
        <taxon>Cystobacterineae</taxon>
        <taxon>Myxococcaceae</taxon>
        <taxon>Myxococcus</taxon>
    </lineage>
</organism>
<dbReference type="SUPFAM" id="SSF158682">
    <property type="entry name" value="TerB-like"/>
    <property type="match status" value="1"/>
</dbReference>
<accession>A0AAE6KR47</accession>
<proteinExistence type="predicted"/>
<dbReference type="Proteomes" id="UP000320179">
    <property type="component" value="Chromosome"/>
</dbReference>
<evidence type="ECO:0008006" key="3">
    <source>
        <dbReference type="Google" id="ProtNLM"/>
    </source>
</evidence>
<dbReference type="EMBL" id="CP017174">
    <property type="protein sequence ID" value="QDE66759.1"/>
    <property type="molecule type" value="Genomic_DNA"/>
</dbReference>
<evidence type="ECO:0000313" key="1">
    <source>
        <dbReference type="EMBL" id="QDE66759.1"/>
    </source>
</evidence>
<dbReference type="InterPro" id="IPR029024">
    <property type="entry name" value="TerB-like"/>
</dbReference>
<reference evidence="1 2" key="1">
    <citation type="journal article" date="2019" name="Science">
        <title>Social genes are selection hotspots in kin groups of a soil microbe.</title>
        <authorList>
            <person name="Wielgoss S."/>
            <person name="Wolfensberger R."/>
            <person name="Sun L."/>
            <person name="Fiegna F."/>
            <person name="Velicer G.J."/>
        </authorList>
    </citation>
    <scope>NUCLEOTIDE SEQUENCE [LARGE SCALE GENOMIC DNA]</scope>
    <source>
        <strain evidence="1 2">MC3.5.9c15</strain>
    </source>
</reference>
<name>A0AAE6KR47_MYXXA</name>
<sequence>MVGPGRSGGSMPADFRALTLSRGRVATGMPLGYILLFSPRVGLSPRSRGVPVLDFTKAGWLLPLLTETVAFEAGAPVPSAPPLGSGRARARAYLRRTLRASGLLYGTPADAPAAADVAQPTEFQARVLEDQLFHAVVRTLALMALELGRLVGAPTAVRTEHLLVLFAVLTGELELAETVDAAIASGRPVSRRLVAKVEASLVKRSPVLAGDPVYGLVLHNGAQYADAQLFCRQAIDYFSRGALHRERAQRRLDFAARQKALLVDVLTGLACVDRVPGAPARRAILRQVEYLRLPAAMTSELKAAVKQSFARRRPVRDVVRQVRSVDVRHFLLEQTLLAALVDGRKTRRERVFIRELAQALQVPDAELHRLELEMAEFYARHRAIVDVFTVSDAAGAMGDDLVAGIQETLEKNFYRLMQEVRETGDLAVLLTKAARRQALTGDERRRMRAQLVDVAKAIPALAIFAAPGGILLLAALGKVLPFSLLPSAFQEAAPVEEDFEYVGPEREAG</sequence>
<gene>
    <name evidence="1" type="ORF">BHS09_06890</name>
</gene>
<dbReference type="Gene3D" id="1.10.3680.10">
    <property type="entry name" value="TerB-like"/>
    <property type="match status" value="1"/>
</dbReference>
<evidence type="ECO:0000313" key="2">
    <source>
        <dbReference type="Proteomes" id="UP000320179"/>
    </source>
</evidence>
<protein>
    <recommendedName>
        <fullName evidence="3">Letm1 RBD domain-containing protein</fullName>
    </recommendedName>
</protein>
<dbReference type="AlphaFoldDB" id="A0AAE6KR47"/>